<keyword evidence="1" id="KW-1133">Transmembrane helix</keyword>
<name>A0AAN9U028_9HEMI</name>
<dbReference type="Proteomes" id="UP001367676">
    <property type="component" value="Unassembled WGS sequence"/>
</dbReference>
<organism evidence="2 3">
    <name type="scientific">Parthenolecanium corni</name>
    <dbReference type="NCBI Taxonomy" id="536013"/>
    <lineage>
        <taxon>Eukaryota</taxon>
        <taxon>Metazoa</taxon>
        <taxon>Ecdysozoa</taxon>
        <taxon>Arthropoda</taxon>
        <taxon>Hexapoda</taxon>
        <taxon>Insecta</taxon>
        <taxon>Pterygota</taxon>
        <taxon>Neoptera</taxon>
        <taxon>Paraneoptera</taxon>
        <taxon>Hemiptera</taxon>
        <taxon>Sternorrhyncha</taxon>
        <taxon>Coccoidea</taxon>
        <taxon>Coccidae</taxon>
        <taxon>Parthenolecanium</taxon>
    </lineage>
</organism>
<evidence type="ECO:0000313" key="2">
    <source>
        <dbReference type="EMBL" id="KAK7601133.1"/>
    </source>
</evidence>
<accession>A0AAN9U028</accession>
<keyword evidence="3" id="KW-1185">Reference proteome</keyword>
<protein>
    <submittedName>
        <fullName evidence="2">Uncharacterized protein</fullName>
    </submittedName>
</protein>
<gene>
    <name evidence="2" type="ORF">V9T40_008574</name>
</gene>
<dbReference type="PANTHER" id="PTHR41158">
    <property type="entry name" value="AGAP010294-PA"/>
    <property type="match status" value="1"/>
</dbReference>
<sequence>MYKQSIGWMYFFLITSSGILPILCYPSLTEVSHVSPQIVLPEGRKFAEKPNATKKVPPLEDRNDLDDISTNQIPQEGGFSWGNVFNMVMQMIFNSAGATGPSKSDGLDADQGVGVSQSPWTNLLSVGLKILTAFLGGGPVVGSDGIDKVDNSSPMQGILTAVLSTVLGTKDQEQVATMAKHAGEFINIVVTLLDALKTSFSHRSMAARSLGKKDSISEAAIAGLTMFKGYMRTMRTSDDICMQKFVCEANKECSDDLNQSNAVFCQLGTYATSLILHKSSSSPFEAFLEAGRRGRSKDDCRQIYLTCNEA</sequence>
<reference evidence="2 3" key="1">
    <citation type="submission" date="2024-03" db="EMBL/GenBank/DDBJ databases">
        <title>Adaptation during the transition from Ophiocordyceps entomopathogen to insect associate is accompanied by gene loss and intensified selection.</title>
        <authorList>
            <person name="Ward C.M."/>
            <person name="Onetto C.A."/>
            <person name="Borneman A.R."/>
        </authorList>
    </citation>
    <scope>NUCLEOTIDE SEQUENCE [LARGE SCALE GENOMIC DNA]</scope>
    <source>
        <strain evidence="2">AWRI1</strain>
        <tissue evidence="2">Single Adult Female</tissue>
    </source>
</reference>
<dbReference type="Pfam" id="PF07841">
    <property type="entry name" value="DM4_12"/>
    <property type="match status" value="1"/>
</dbReference>
<keyword evidence="1" id="KW-0472">Membrane</keyword>
<evidence type="ECO:0000256" key="1">
    <source>
        <dbReference type="SAM" id="Phobius"/>
    </source>
</evidence>
<dbReference type="InterPro" id="IPR006631">
    <property type="entry name" value="DM4_12"/>
</dbReference>
<evidence type="ECO:0000313" key="3">
    <source>
        <dbReference type="Proteomes" id="UP001367676"/>
    </source>
</evidence>
<feature type="transmembrane region" description="Helical" evidence="1">
    <location>
        <begin position="7"/>
        <end position="28"/>
    </location>
</feature>
<comment type="caution">
    <text evidence="2">The sequence shown here is derived from an EMBL/GenBank/DDBJ whole genome shotgun (WGS) entry which is preliminary data.</text>
</comment>
<dbReference type="EMBL" id="JBBCAQ010000010">
    <property type="protein sequence ID" value="KAK7601133.1"/>
    <property type="molecule type" value="Genomic_DNA"/>
</dbReference>
<proteinExistence type="predicted"/>
<dbReference type="AlphaFoldDB" id="A0AAN9U028"/>
<keyword evidence="1" id="KW-0812">Transmembrane</keyword>
<dbReference type="PANTHER" id="PTHR41158:SF2">
    <property type="entry name" value="AGAP010294-PA"/>
    <property type="match status" value="1"/>
</dbReference>